<dbReference type="Proteomes" id="UP000290958">
    <property type="component" value="Unassembled WGS sequence"/>
</dbReference>
<sequence>MAGGNASQNYRSTDYERADKDWYAEPHWCVEALADALHIVPGSYVWDPCCGGGTIPEVFAKRIGRGNVCATDIVDRGFGQFDEAFDFLSFGVPICVPVNGRINIVMNPPFRQAEAFVRKALMVADYSVAIVQQLSFLASKGRHTLFSEHPPEQVLVMSRRPSMPPGHLVTEMGDKAFKGGTSDFCWIIWNKSYRGETRMRWLNPEAA</sequence>
<dbReference type="EMBL" id="SBKP01000006">
    <property type="protein sequence ID" value="RXR28932.1"/>
    <property type="molecule type" value="Genomic_DNA"/>
</dbReference>
<proteinExistence type="predicted"/>
<dbReference type="AlphaFoldDB" id="A0A4Q1KHE2"/>
<accession>A0A4Q1KHE2</accession>
<reference evidence="2" key="1">
    <citation type="submission" date="2019-01" db="EMBL/GenBank/DDBJ databases">
        <title>Cytophagaceae bacterium strain CAR-16.</title>
        <authorList>
            <person name="Chen W.-M."/>
        </authorList>
    </citation>
    <scope>NUCLEOTIDE SEQUENCE [LARGE SCALE GENOMIC DNA]</scope>
    <source>
        <strain evidence="2">CHR27</strain>
    </source>
</reference>
<evidence type="ECO:0008006" key="3">
    <source>
        <dbReference type="Google" id="ProtNLM"/>
    </source>
</evidence>
<dbReference type="InterPro" id="IPR029063">
    <property type="entry name" value="SAM-dependent_MTases_sf"/>
</dbReference>
<comment type="caution">
    <text evidence="1">The sequence shown here is derived from an EMBL/GenBank/DDBJ whole genome shotgun (WGS) entry which is preliminary data.</text>
</comment>
<evidence type="ECO:0000313" key="1">
    <source>
        <dbReference type="EMBL" id="RXR28932.1"/>
    </source>
</evidence>
<protein>
    <recommendedName>
        <fullName evidence="3">Methyltransferase</fullName>
    </recommendedName>
</protein>
<organism evidence="1 2">
    <name type="scientific">Sphingobium fluviale</name>
    <dbReference type="NCBI Taxonomy" id="2506423"/>
    <lineage>
        <taxon>Bacteria</taxon>
        <taxon>Pseudomonadati</taxon>
        <taxon>Pseudomonadota</taxon>
        <taxon>Alphaproteobacteria</taxon>
        <taxon>Sphingomonadales</taxon>
        <taxon>Sphingomonadaceae</taxon>
        <taxon>Sphingobium</taxon>
    </lineage>
</organism>
<dbReference type="RefSeq" id="WP_129403996.1">
    <property type="nucleotide sequence ID" value="NZ_SBKP01000006.1"/>
</dbReference>
<keyword evidence="2" id="KW-1185">Reference proteome</keyword>
<dbReference type="SUPFAM" id="SSF53335">
    <property type="entry name" value="S-adenosyl-L-methionine-dependent methyltransferases"/>
    <property type="match status" value="1"/>
</dbReference>
<dbReference type="Gene3D" id="3.40.50.150">
    <property type="entry name" value="Vaccinia Virus protein VP39"/>
    <property type="match status" value="1"/>
</dbReference>
<dbReference type="OrthoDB" id="1079385at2"/>
<name>A0A4Q1KHE2_9SPHN</name>
<gene>
    <name evidence="1" type="ORF">EQG66_07595</name>
</gene>
<evidence type="ECO:0000313" key="2">
    <source>
        <dbReference type="Proteomes" id="UP000290958"/>
    </source>
</evidence>